<evidence type="ECO:0000313" key="1">
    <source>
        <dbReference type="EMBL" id="CAF0793631.1"/>
    </source>
</evidence>
<name>A0A8S2CWZ3_9BILA</name>
<dbReference type="EMBL" id="CAJOBA010001100">
    <property type="protein sequence ID" value="CAF3576394.1"/>
    <property type="molecule type" value="Genomic_DNA"/>
</dbReference>
<dbReference type="AlphaFoldDB" id="A0A8S2CWZ3"/>
<dbReference type="Proteomes" id="UP000682733">
    <property type="component" value="Unassembled WGS sequence"/>
</dbReference>
<proteinExistence type="predicted"/>
<comment type="caution">
    <text evidence="1">The sequence shown here is derived from an EMBL/GenBank/DDBJ whole genome shotgun (WGS) entry which is preliminary data.</text>
</comment>
<evidence type="ECO:0000313" key="2">
    <source>
        <dbReference type="EMBL" id="CAF3576394.1"/>
    </source>
</evidence>
<organism evidence="1 3">
    <name type="scientific">Didymodactylos carnosus</name>
    <dbReference type="NCBI Taxonomy" id="1234261"/>
    <lineage>
        <taxon>Eukaryota</taxon>
        <taxon>Metazoa</taxon>
        <taxon>Spiralia</taxon>
        <taxon>Gnathifera</taxon>
        <taxon>Rotifera</taxon>
        <taxon>Eurotatoria</taxon>
        <taxon>Bdelloidea</taxon>
        <taxon>Philodinida</taxon>
        <taxon>Philodinidae</taxon>
        <taxon>Didymodactylos</taxon>
    </lineage>
</organism>
<sequence length="104" mass="11259">MVAPIKAIPVSRKDVLGLPPLNEFYNSQVVIGRFGELRKFYLGDNFPPAMHLGLDFVVNEGTKNACVTGVLGSTGSRPPQVPAHIIDPSKLVIAEYDQLIQISA</sequence>
<protein>
    <submittedName>
        <fullName evidence="1">Uncharacterized protein</fullName>
    </submittedName>
</protein>
<dbReference type="Proteomes" id="UP000677228">
    <property type="component" value="Unassembled WGS sequence"/>
</dbReference>
<evidence type="ECO:0000313" key="3">
    <source>
        <dbReference type="Proteomes" id="UP000677228"/>
    </source>
</evidence>
<gene>
    <name evidence="1" type="ORF">OVA965_LOCUS4269</name>
    <name evidence="2" type="ORF">TMI583_LOCUS4264</name>
</gene>
<reference evidence="1" key="1">
    <citation type="submission" date="2021-02" db="EMBL/GenBank/DDBJ databases">
        <authorList>
            <person name="Nowell W R."/>
        </authorList>
    </citation>
    <scope>NUCLEOTIDE SEQUENCE</scope>
</reference>
<dbReference type="EMBL" id="CAJNOK010001101">
    <property type="protein sequence ID" value="CAF0793631.1"/>
    <property type="molecule type" value="Genomic_DNA"/>
</dbReference>
<accession>A0A8S2CWZ3</accession>